<keyword evidence="3" id="KW-0813">Transport</keyword>
<feature type="transmembrane region" description="Helical" evidence="8">
    <location>
        <begin position="200"/>
        <end position="222"/>
    </location>
</feature>
<dbReference type="Gene3D" id="1.10.3470.10">
    <property type="entry name" value="ABC transporter involved in vitamin B12 uptake, BtuC"/>
    <property type="match status" value="1"/>
</dbReference>
<dbReference type="InterPro" id="IPR037294">
    <property type="entry name" value="ABC_BtuC-like"/>
</dbReference>
<evidence type="ECO:0000256" key="4">
    <source>
        <dbReference type="ARBA" id="ARBA00022475"/>
    </source>
</evidence>
<dbReference type="EMBL" id="JBHSGO010000170">
    <property type="protein sequence ID" value="MFC4666072.1"/>
    <property type="molecule type" value="Genomic_DNA"/>
</dbReference>
<proteinExistence type="inferred from homology"/>
<comment type="similarity">
    <text evidence="2">Belongs to the binding-protein-dependent transport system permease family. FecCD subfamily.</text>
</comment>
<keyword evidence="5 8" id="KW-0812">Transmembrane</keyword>
<reference evidence="10" key="1">
    <citation type="journal article" date="2019" name="Int. J. Syst. Evol. Microbiol.">
        <title>The Global Catalogue of Microorganisms (GCM) 10K type strain sequencing project: providing services to taxonomists for standard genome sequencing and annotation.</title>
        <authorList>
            <consortium name="The Broad Institute Genomics Platform"/>
            <consortium name="The Broad Institute Genome Sequencing Center for Infectious Disease"/>
            <person name="Wu L."/>
            <person name="Ma J."/>
        </authorList>
    </citation>
    <scope>NUCLEOTIDE SEQUENCE [LARGE SCALE GENOMIC DNA]</scope>
    <source>
        <strain evidence="10">CGMCC 4.7357</strain>
    </source>
</reference>
<evidence type="ECO:0000256" key="1">
    <source>
        <dbReference type="ARBA" id="ARBA00004651"/>
    </source>
</evidence>
<comment type="subcellular location">
    <subcellularLocation>
        <location evidence="1">Cell membrane</location>
        <topology evidence="1">Multi-pass membrane protein</topology>
    </subcellularLocation>
</comment>
<gene>
    <name evidence="9" type="ORF">ACFO3G_05595</name>
</gene>
<feature type="transmembrane region" description="Helical" evidence="8">
    <location>
        <begin position="89"/>
        <end position="111"/>
    </location>
</feature>
<evidence type="ECO:0000256" key="6">
    <source>
        <dbReference type="ARBA" id="ARBA00022989"/>
    </source>
</evidence>
<comment type="caution">
    <text evidence="9">The sequence shown here is derived from an EMBL/GenBank/DDBJ whole genome shotgun (WGS) entry which is preliminary data.</text>
</comment>
<dbReference type="InterPro" id="IPR000522">
    <property type="entry name" value="ABC_transptr_permease_BtuC"/>
</dbReference>
<evidence type="ECO:0000256" key="8">
    <source>
        <dbReference type="SAM" id="Phobius"/>
    </source>
</evidence>
<feature type="transmembrane region" description="Helical" evidence="8">
    <location>
        <begin position="285"/>
        <end position="306"/>
    </location>
</feature>
<dbReference type="CDD" id="cd06550">
    <property type="entry name" value="TM_ABC_iron-siderophores_like"/>
    <property type="match status" value="1"/>
</dbReference>
<evidence type="ECO:0000256" key="3">
    <source>
        <dbReference type="ARBA" id="ARBA00022448"/>
    </source>
</evidence>
<evidence type="ECO:0000256" key="7">
    <source>
        <dbReference type="ARBA" id="ARBA00023136"/>
    </source>
</evidence>
<keyword evidence="4" id="KW-1003">Cell membrane</keyword>
<keyword evidence="6 8" id="KW-1133">Transmembrane helix</keyword>
<dbReference type="Pfam" id="PF01032">
    <property type="entry name" value="FecCD"/>
    <property type="match status" value="1"/>
</dbReference>
<protein>
    <submittedName>
        <fullName evidence="9">FecCD family ABC transporter permease</fullName>
    </submittedName>
</protein>
<feature type="transmembrane region" description="Helical" evidence="8">
    <location>
        <begin position="123"/>
        <end position="145"/>
    </location>
</feature>
<dbReference type="SUPFAM" id="SSF81345">
    <property type="entry name" value="ABC transporter involved in vitamin B12 uptake, BtuC"/>
    <property type="match status" value="1"/>
</dbReference>
<feature type="transmembrane region" description="Helical" evidence="8">
    <location>
        <begin position="60"/>
        <end position="77"/>
    </location>
</feature>
<evidence type="ECO:0000256" key="2">
    <source>
        <dbReference type="ARBA" id="ARBA00007935"/>
    </source>
</evidence>
<organism evidence="9 10">
    <name type="scientific">Falsiporphyromonas endometrii</name>
    <dbReference type="NCBI Taxonomy" id="1387297"/>
    <lineage>
        <taxon>Bacteria</taxon>
        <taxon>Pseudomonadati</taxon>
        <taxon>Bacteroidota</taxon>
        <taxon>Bacteroidia</taxon>
        <taxon>Bacteroidales</taxon>
        <taxon>Porphyromonadaceae</taxon>
        <taxon>Falsiporphyromonas</taxon>
    </lineage>
</organism>
<evidence type="ECO:0000313" key="9">
    <source>
        <dbReference type="EMBL" id="MFC4666072.1"/>
    </source>
</evidence>
<sequence length="337" mass="35884">MKRTLIFIALLAITLLLFLIDLAHGASNAGLNDVINLIINPTKVADNQGFIITQLRLPKTITALFVGAAIAISGLCIQNIMRNPLADASILGVSQGAGLGAAILMLTSSYLPYTLIRNFGYGVFGQMIFTILGAMAMLSIIIVVAAKVKDTVSVLIVGVMIGFITSAAISVLSYFSPPEQLKMYTLWTFGSLQAVTWQQIYILIPVLVICLLAISLMAKNLNAIQLGDSYAMNLGINVKKNRIFIIIVTGLIIGASTTVVGPIAFIGLAVPHLSRLFFNTLDHKILIPATMLIGSAIMILCDIASLMPNGGILPINAITSILGAPIVIYLIFRSTKG</sequence>
<dbReference type="Proteomes" id="UP001596020">
    <property type="component" value="Unassembled WGS sequence"/>
</dbReference>
<dbReference type="RefSeq" id="WP_380078782.1">
    <property type="nucleotide sequence ID" value="NZ_JBHSGO010000170.1"/>
</dbReference>
<feature type="transmembrane region" description="Helical" evidence="8">
    <location>
        <begin position="313"/>
        <end position="332"/>
    </location>
</feature>
<feature type="transmembrane region" description="Helical" evidence="8">
    <location>
        <begin position="152"/>
        <end position="175"/>
    </location>
</feature>
<keyword evidence="7 8" id="KW-0472">Membrane</keyword>
<name>A0ABV9K7C2_9PORP</name>
<accession>A0ABV9K7C2</accession>
<evidence type="ECO:0000313" key="10">
    <source>
        <dbReference type="Proteomes" id="UP001596020"/>
    </source>
</evidence>
<evidence type="ECO:0000256" key="5">
    <source>
        <dbReference type="ARBA" id="ARBA00022692"/>
    </source>
</evidence>
<feature type="transmembrane region" description="Helical" evidence="8">
    <location>
        <begin position="243"/>
        <end position="265"/>
    </location>
</feature>
<keyword evidence="10" id="KW-1185">Reference proteome</keyword>
<dbReference type="PANTHER" id="PTHR30472:SF41">
    <property type="entry name" value="TRANSPORT SYSTEM PERMEASE PROTEIN"/>
    <property type="match status" value="1"/>
</dbReference>
<dbReference type="PANTHER" id="PTHR30472">
    <property type="entry name" value="FERRIC ENTEROBACTIN TRANSPORT SYSTEM PERMEASE PROTEIN"/>
    <property type="match status" value="1"/>
</dbReference>